<feature type="region of interest" description="Disordered" evidence="7">
    <location>
        <begin position="153"/>
        <end position="223"/>
    </location>
</feature>
<dbReference type="PANTHER" id="PTHR45803:SF5">
    <property type="entry name" value="SOX100B"/>
    <property type="match status" value="1"/>
</dbReference>
<keyword evidence="5 6" id="KW-0539">Nucleus</keyword>
<keyword evidence="4" id="KW-0804">Transcription</keyword>
<evidence type="ECO:0000313" key="10">
    <source>
        <dbReference type="Proteomes" id="UP000801492"/>
    </source>
</evidence>
<organism evidence="9 10">
    <name type="scientific">Ignelater luminosus</name>
    <name type="common">Cucubano</name>
    <name type="synonym">Pyrophorus luminosus</name>
    <dbReference type="NCBI Taxonomy" id="2038154"/>
    <lineage>
        <taxon>Eukaryota</taxon>
        <taxon>Metazoa</taxon>
        <taxon>Ecdysozoa</taxon>
        <taxon>Arthropoda</taxon>
        <taxon>Hexapoda</taxon>
        <taxon>Insecta</taxon>
        <taxon>Pterygota</taxon>
        <taxon>Neoptera</taxon>
        <taxon>Endopterygota</taxon>
        <taxon>Coleoptera</taxon>
        <taxon>Polyphaga</taxon>
        <taxon>Elateriformia</taxon>
        <taxon>Elateroidea</taxon>
        <taxon>Elateridae</taxon>
        <taxon>Agrypninae</taxon>
        <taxon>Pyrophorini</taxon>
        <taxon>Ignelater</taxon>
    </lineage>
</organism>
<dbReference type="PANTHER" id="PTHR45803">
    <property type="entry name" value="SOX100B"/>
    <property type="match status" value="1"/>
</dbReference>
<evidence type="ECO:0000256" key="2">
    <source>
        <dbReference type="ARBA" id="ARBA00023015"/>
    </source>
</evidence>
<evidence type="ECO:0000256" key="3">
    <source>
        <dbReference type="ARBA" id="ARBA00023125"/>
    </source>
</evidence>
<reference evidence="9" key="1">
    <citation type="submission" date="2019-08" db="EMBL/GenBank/DDBJ databases">
        <title>The genome of the North American firefly Photinus pyralis.</title>
        <authorList>
            <consortium name="Photinus pyralis genome working group"/>
            <person name="Fallon T.R."/>
            <person name="Sander Lower S.E."/>
            <person name="Weng J.-K."/>
        </authorList>
    </citation>
    <scope>NUCLEOTIDE SEQUENCE</scope>
    <source>
        <strain evidence="9">TRF0915ILg1</strain>
        <tissue evidence="9">Whole body</tissue>
    </source>
</reference>
<sequence length="405" mass="45249">MLSSAGNLVRSQTMPLNATAAAAAAASVANAISTIQEETSNLHKAIPGTSENTQLDKTEINEAVTKVLRGYDWTLVPIATKASSDKRKLHVKRPMNAFMVWAQAARRKLADQYPQLHNAELSKTLGKLWRLLSESDKKPFIEEAERLRIIHKREHPDYKYQPRRRKQNKGSTDSLHQVPHGQNVTFSRTLKQEDSPCSPRSHNSTSPSNCSSPQSPSVMSSQPLRHCVEQGSGSIVFNHFPDLDNTYISEDCLDSHDLDQYLPSTENVHGYQPNLDQEGYQKRTGEDESNNNNKTKRICVEPVGQPSDLYEESIPPLPFSRYHELQPTAPVVKSERFASPATTSVFGYQTTVPLSPSPSGYYTNSAHHQYLPPYQYLPQRFGNPSMSNYGVNSGTAADTWSPYSM</sequence>
<name>A0A8K0DIN8_IGNLU</name>
<dbReference type="InterPro" id="IPR009071">
    <property type="entry name" value="HMG_box_dom"/>
</dbReference>
<dbReference type="Gene3D" id="1.10.30.10">
    <property type="entry name" value="High mobility group box domain"/>
    <property type="match status" value="1"/>
</dbReference>
<accession>A0A8K0DIN8</accession>
<keyword evidence="2" id="KW-0805">Transcription regulation</keyword>
<dbReference type="SMART" id="SM00398">
    <property type="entry name" value="HMG"/>
    <property type="match status" value="1"/>
</dbReference>
<dbReference type="OrthoDB" id="6247875at2759"/>
<dbReference type="CDD" id="cd22031">
    <property type="entry name" value="HMG-box_SoxE"/>
    <property type="match status" value="1"/>
</dbReference>
<dbReference type="PROSITE" id="PS50118">
    <property type="entry name" value="HMG_BOX_2"/>
    <property type="match status" value="1"/>
</dbReference>
<dbReference type="InterPro" id="IPR050917">
    <property type="entry name" value="SOX_TF"/>
</dbReference>
<dbReference type="SUPFAM" id="SSF47095">
    <property type="entry name" value="HMG-box"/>
    <property type="match status" value="1"/>
</dbReference>
<dbReference type="GO" id="GO:0005634">
    <property type="term" value="C:nucleus"/>
    <property type="evidence" value="ECO:0007669"/>
    <property type="project" value="UniProtKB-SubCell"/>
</dbReference>
<dbReference type="EMBL" id="VTPC01000810">
    <property type="protein sequence ID" value="KAF2904247.1"/>
    <property type="molecule type" value="Genomic_DNA"/>
</dbReference>
<comment type="caution">
    <text evidence="9">The sequence shown here is derived from an EMBL/GenBank/DDBJ whole genome shotgun (WGS) entry which is preliminary data.</text>
</comment>
<feature type="DNA-binding region" description="HMG box" evidence="6">
    <location>
        <begin position="91"/>
        <end position="159"/>
    </location>
</feature>
<feature type="domain" description="HMG box" evidence="8">
    <location>
        <begin position="91"/>
        <end position="159"/>
    </location>
</feature>
<dbReference type="AlphaFoldDB" id="A0A8K0DIN8"/>
<evidence type="ECO:0000259" key="8">
    <source>
        <dbReference type="PROSITE" id="PS50118"/>
    </source>
</evidence>
<dbReference type="FunFam" id="1.10.30.10:FF:000004">
    <property type="entry name" value="Transcription factor SOX-10"/>
    <property type="match status" value="1"/>
</dbReference>
<evidence type="ECO:0000256" key="4">
    <source>
        <dbReference type="ARBA" id="ARBA00023163"/>
    </source>
</evidence>
<evidence type="ECO:0000256" key="1">
    <source>
        <dbReference type="ARBA" id="ARBA00004123"/>
    </source>
</evidence>
<keyword evidence="3 6" id="KW-0238">DNA-binding</keyword>
<dbReference type="GO" id="GO:0000981">
    <property type="term" value="F:DNA-binding transcription factor activity, RNA polymerase II-specific"/>
    <property type="evidence" value="ECO:0007669"/>
    <property type="project" value="TreeGrafter"/>
</dbReference>
<dbReference type="InterPro" id="IPR022151">
    <property type="entry name" value="Sox_N"/>
</dbReference>
<feature type="region of interest" description="Disordered" evidence="7">
    <location>
        <begin position="263"/>
        <end position="293"/>
    </location>
</feature>
<dbReference type="Proteomes" id="UP000801492">
    <property type="component" value="Unassembled WGS sequence"/>
</dbReference>
<feature type="compositionally biased region" description="Low complexity" evidence="7">
    <location>
        <begin position="201"/>
        <end position="223"/>
    </location>
</feature>
<feature type="compositionally biased region" description="Polar residues" evidence="7">
    <location>
        <begin position="169"/>
        <end position="189"/>
    </location>
</feature>
<protein>
    <recommendedName>
        <fullName evidence="8">HMG box domain-containing protein</fullName>
    </recommendedName>
</protein>
<dbReference type="Pfam" id="PF00505">
    <property type="entry name" value="HMG_box"/>
    <property type="match status" value="1"/>
</dbReference>
<evidence type="ECO:0000313" key="9">
    <source>
        <dbReference type="EMBL" id="KAF2904247.1"/>
    </source>
</evidence>
<evidence type="ECO:0000256" key="5">
    <source>
        <dbReference type="ARBA" id="ARBA00023242"/>
    </source>
</evidence>
<comment type="subcellular location">
    <subcellularLocation>
        <location evidence="1">Nucleus</location>
    </subcellularLocation>
</comment>
<dbReference type="InterPro" id="IPR036910">
    <property type="entry name" value="HMG_box_dom_sf"/>
</dbReference>
<dbReference type="Pfam" id="PF12444">
    <property type="entry name" value="Sox_N"/>
    <property type="match status" value="1"/>
</dbReference>
<keyword evidence="10" id="KW-1185">Reference proteome</keyword>
<evidence type="ECO:0000256" key="7">
    <source>
        <dbReference type="SAM" id="MobiDB-lite"/>
    </source>
</evidence>
<dbReference type="GO" id="GO:0000978">
    <property type="term" value="F:RNA polymerase II cis-regulatory region sequence-specific DNA binding"/>
    <property type="evidence" value="ECO:0007669"/>
    <property type="project" value="TreeGrafter"/>
</dbReference>
<evidence type="ECO:0000256" key="6">
    <source>
        <dbReference type="PROSITE-ProRule" id="PRU00267"/>
    </source>
</evidence>
<proteinExistence type="predicted"/>
<gene>
    <name evidence="9" type="ORF">ILUMI_01928</name>
</gene>